<feature type="binding site" evidence="8 10">
    <location>
        <begin position="114"/>
        <end position="116"/>
    </location>
    <ligand>
        <name>substrate</name>
    </ligand>
</feature>
<comment type="caution">
    <text evidence="16">The sequence shown here is derived from an EMBL/GenBank/DDBJ whole genome shotgun (WGS) entry which is preliminary data.</text>
</comment>
<accession>A0A511Z2A2</accession>
<dbReference type="Gene3D" id="3.40.50.720">
    <property type="entry name" value="NAD(P)-binding Rossmann-like Domain"/>
    <property type="match status" value="1"/>
</dbReference>
<evidence type="ECO:0000256" key="5">
    <source>
        <dbReference type="ARBA" id="ARBA00023002"/>
    </source>
</evidence>
<feature type="active site" description="Nucleophile" evidence="8 9">
    <location>
        <position position="47"/>
    </location>
</feature>
<dbReference type="InterPro" id="IPR036343">
    <property type="entry name" value="GluRdtase_N_sf"/>
</dbReference>
<sequence>MVLLALSASHHDLDLDVLEQLSSGANSVGPTAVAESCLDGCVVLATCNRFELYLDAVDGREDIATKTAVEAVAQATGLPADDVAHALRPRTGMSAVAQHLFGVASGLDSMVVGEREVAGQVRRALASARDDGTTSSDLERLFQWASRASRAVGAATSLGASGRSVVAVALDLAGDGLAGDGLGGHGEDALTGRRALVVGTGTYAGAVLGALERRGVRDVAVYSPSGRAAEFAAARGLAAVPDGGLVAALAAADVVVTCSGARGPVLRPGDVRAARPDGRPVAIVDLALRHDVDPAVATLPGVTFVDLATVQQHAGFVAPEVADGWQIVAEHAATFADTLADRDVVPAVVALRTYVHEVLDDELRRSRSGSPETERALRRFAGRLLHTTAVRAREHARRGTAAEYREAVETLLGVELDDDGSPQG</sequence>
<dbReference type="InterPro" id="IPR006151">
    <property type="entry name" value="Shikm_DH/Glu-tRNA_Rdtase"/>
</dbReference>
<comment type="similarity">
    <text evidence="2 8">Belongs to the glutamyl-tRNA reductase family.</text>
</comment>
<evidence type="ECO:0000256" key="9">
    <source>
        <dbReference type="PIRSR" id="PIRSR000445-1"/>
    </source>
</evidence>
<dbReference type="AlphaFoldDB" id="A0A511Z2A2"/>
<dbReference type="InterPro" id="IPR036291">
    <property type="entry name" value="NAD(P)-bd_dom_sf"/>
</dbReference>
<evidence type="ECO:0000313" key="16">
    <source>
        <dbReference type="EMBL" id="GEN81580.1"/>
    </source>
</evidence>
<evidence type="ECO:0000256" key="7">
    <source>
        <dbReference type="ARBA" id="ARBA00047464"/>
    </source>
</evidence>
<dbReference type="PIRSF" id="PIRSF000445">
    <property type="entry name" value="4pyrrol_synth_GluRdtase"/>
    <property type="match status" value="1"/>
</dbReference>
<dbReference type="PROSITE" id="PS00747">
    <property type="entry name" value="GLUTR"/>
    <property type="match status" value="1"/>
</dbReference>
<feature type="domain" description="Quinate/shikimate 5-dehydrogenase/glutamyl-tRNA reductase" evidence="14">
    <location>
        <begin position="189"/>
        <end position="307"/>
    </location>
</feature>
<proteinExistence type="inferred from homology"/>
<dbReference type="GO" id="GO:0050661">
    <property type="term" value="F:NADP binding"/>
    <property type="evidence" value="ECO:0007669"/>
    <property type="project" value="InterPro"/>
</dbReference>
<dbReference type="InterPro" id="IPR015896">
    <property type="entry name" value="4pyrrol_synth_GluRdtase_dimer"/>
</dbReference>
<evidence type="ECO:0000259" key="15">
    <source>
        <dbReference type="Pfam" id="PF05201"/>
    </source>
</evidence>
<protein>
    <recommendedName>
        <fullName evidence="3 8">Glutamyl-tRNA reductase</fullName>
        <shortName evidence="8">GluTR</shortName>
        <ecNumber evidence="3 8">1.2.1.70</ecNumber>
    </recommendedName>
</protein>
<feature type="site" description="Important for activity" evidence="8 12">
    <location>
        <position position="99"/>
    </location>
</feature>
<feature type="binding site" evidence="8 10">
    <location>
        <position position="109"/>
    </location>
    <ligand>
        <name>substrate</name>
    </ligand>
</feature>
<comment type="pathway">
    <text evidence="1 8">Porphyrin-containing compound metabolism; protoporphyrin-IX biosynthesis; 5-aminolevulinate from L-glutamyl-tRNA(Glu): step 1/2.</text>
</comment>
<gene>
    <name evidence="8 16" type="primary">hemA</name>
    <name evidence="16" type="ORF">AFE02nite_33140</name>
</gene>
<evidence type="ECO:0000256" key="11">
    <source>
        <dbReference type="PIRSR" id="PIRSR000445-3"/>
    </source>
</evidence>
<evidence type="ECO:0000256" key="4">
    <source>
        <dbReference type="ARBA" id="ARBA00022857"/>
    </source>
</evidence>
<comment type="function">
    <text evidence="8">Catalyzes the NADPH-dependent reduction of glutamyl-tRNA(Glu) to glutamate 1-semialdehyde (GSA).</text>
</comment>
<evidence type="ECO:0000256" key="6">
    <source>
        <dbReference type="ARBA" id="ARBA00023244"/>
    </source>
</evidence>
<dbReference type="Proteomes" id="UP000321484">
    <property type="component" value="Unassembled WGS sequence"/>
</dbReference>
<comment type="miscellaneous">
    <text evidence="8">During catalysis, the active site Cys acts as a nucleophile attacking the alpha-carbonyl group of tRNA-bound glutamate with the formation of a thioester intermediate between enzyme and glutamate, and the concomitant release of tRNA(Glu). The thioester intermediate is finally reduced by direct hydride transfer from NADPH, to form the product GSA.</text>
</comment>
<dbReference type="GO" id="GO:0008883">
    <property type="term" value="F:glutamyl-tRNA reductase activity"/>
    <property type="evidence" value="ECO:0007669"/>
    <property type="project" value="UniProtKB-UniRule"/>
</dbReference>
<keyword evidence="4 8" id="KW-0521">NADP</keyword>
<evidence type="ECO:0000256" key="12">
    <source>
        <dbReference type="PIRSR" id="PIRSR000445-4"/>
    </source>
</evidence>
<dbReference type="EC" id="1.2.1.70" evidence="3 8"/>
<comment type="domain">
    <text evidence="8">Possesses an unusual extended V-shaped dimeric structure with each monomer consisting of three distinct domains arranged along a curved 'spinal' alpha-helix. The N-terminal catalytic domain specifically recognizes the glutamate moiety of the substrate. The second domain is the NADPH-binding domain, and the third C-terminal domain is responsible for dimerization.</text>
</comment>
<evidence type="ECO:0000256" key="8">
    <source>
        <dbReference type="HAMAP-Rule" id="MF_00087"/>
    </source>
</evidence>
<evidence type="ECO:0000256" key="2">
    <source>
        <dbReference type="ARBA" id="ARBA00005916"/>
    </source>
</evidence>
<dbReference type="EMBL" id="BJYK01000013">
    <property type="protein sequence ID" value="GEN81580.1"/>
    <property type="molecule type" value="Genomic_DNA"/>
</dbReference>
<keyword evidence="6 8" id="KW-0627">Porphyrin biosynthesis</keyword>
<evidence type="ECO:0000313" key="17">
    <source>
        <dbReference type="Proteomes" id="UP000321484"/>
    </source>
</evidence>
<dbReference type="SUPFAM" id="SSF51735">
    <property type="entry name" value="NAD(P)-binding Rossmann-fold domains"/>
    <property type="match status" value="1"/>
</dbReference>
<evidence type="ECO:0000256" key="10">
    <source>
        <dbReference type="PIRSR" id="PIRSR000445-2"/>
    </source>
</evidence>
<dbReference type="OrthoDB" id="110209at2"/>
<dbReference type="SUPFAM" id="SSF69075">
    <property type="entry name" value="Glutamyl tRNA-reductase dimerization domain"/>
    <property type="match status" value="1"/>
</dbReference>
<dbReference type="GO" id="GO:0019353">
    <property type="term" value="P:protoporphyrinogen IX biosynthetic process from glutamate"/>
    <property type="evidence" value="ECO:0007669"/>
    <property type="project" value="TreeGrafter"/>
</dbReference>
<dbReference type="RefSeq" id="WP_146820067.1">
    <property type="nucleotide sequence ID" value="NZ_BJYK01000013.1"/>
</dbReference>
<dbReference type="NCBIfam" id="NF000750">
    <property type="entry name" value="PRK00045.3-4"/>
    <property type="match status" value="1"/>
</dbReference>
<dbReference type="InterPro" id="IPR015895">
    <property type="entry name" value="4pyrrol_synth_GluRdtase_N"/>
</dbReference>
<dbReference type="Pfam" id="PF01488">
    <property type="entry name" value="Shikimate_DH"/>
    <property type="match status" value="1"/>
</dbReference>
<evidence type="ECO:0000256" key="1">
    <source>
        <dbReference type="ARBA" id="ARBA00005059"/>
    </source>
</evidence>
<feature type="domain" description="Glutamyl-tRNA reductase N-terminal" evidence="15">
    <location>
        <begin position="7"/>
        <end position="155"/>
    </location>
</feature>
<evidence type="ECO:0000259" key="13">
    <source>
        <dbReference type="Pfam" id="PF00745"/>
    </source>
</evidence>
<dbReference type="PANTHER" id="PTHR43013:SF1">
    <property type="entry name" value="GLUTAMYL-TRNA REDUCTASE"/>
    <property type="match status" value="1"/>
</dbReference>
<name>A0A511Z2A2_9CELL</name>
<reference evidence="16 17" key="1">
    <citation type="submission" date="2019-07" db="EMBL/GenBank/DDBJ databases">
        <title>Whole genome shotgun sequence of Actinotalea fermentans NBRC 105374.</title>
        <authorList>
            <person name="Hosoyama A."/>
            <person name="Uohara A."/>
            <person name="Ohji S."/>
            <person name="Ichikawa N."/>
        </authorList>
    </citation>
    <scope>NUCLEOTIDE SEQUENCE [LARGE SCALE GENOMIC DNA]</scope>
    <source>
        <strain evidence="16 17">NBRC 105374</strain>
    </source>
</reference>
<feature type="binding site" evidence="8 11">
    <location>
        <begin position="199"/>
        <end position="204"/>
    </location>
    <ligand>
        <name>NADP(+)</name>
        <dbReference type="ChEBI" id="CHEBI:58349"/>
    </ligand>
</feature>
<dbReference type="UniPathway" id="UPA00251">
    <property type="reaction ID" value="UER00316"/>
</dbReference>
<dbReference type="Gene3D" id="3.30.460.30">
    <property type="entry name" value="Glutamyl-tRNA reductase, N-terminal domain"/>
    <property type="match status" value="1"/>
</dbReference>
<feature type="domain" description="Tetrapyrrole biosynthesis glutamyl-tRNA reductase dimerisation" evidence="13">
    <location>
        <begin position="326"/>
        <end position="413"/>
    </location>
</feature>
<dbReference type="InterPro" id="IPR000343">
    <property type="entry name" value="4pyrrol_synth_GluRdtase"/>
</dbReference>
<evidence type="ECO:0000259" key="14">
    <source>
        <dbReference type="Pfam" id="PF01488"/>
    </source>
</evidence>
<dbReference type="Pfam" id="PF05201">
    <property type="entry name" value="GlutR_N"/>
    <property type="match status" value="1"/>
</dbReference>
<keyword evidence="5 8" id="KW-0560">Oxidoreductase</keyword>
<dbReference type="SUPFAM" id="SSF69742">
    <property type="entry name" value="Glutamyl tRNA-reductase catalytic, N-terminal domain"/>
    <property type="match status" value="1"/>
</dbReference>
<feature type="binding site" evidence="8 10">
    <location>
        <begin position="46"/>
        <end position="49"/>
    </location>
    <ligand>
        <name>substrate</name>
    </ligand>
</feature>
<dbReference type="InterPro" id="IPR036453">
    <property type="entry name" value="GluRdtase_dimer_dom_sf"/>
</dbReference>
<organism evidence="16 17">
    <name type="scientific">Actinotalea fermentans</name>
    <dbReference type="NCBI Taxonomy" id="43671"/>
    <lineage>
        <taxon>Bacteria</taxon>
        <taxon>Bacillati</taxon>
        <taxon>Actinomycetota</taxon>
        <taxon>Actinomycetes</taxon>
        <taxon>Micrococcales</taxon>
        <taxon>Cellulomonadaceae</taxon>
        <taxon>Actinotalea</taxon>
    </lineage>
</organism>
<feature type="binding site" evidence="8 10">
    <location>
        <position position="120"/>
    </location>
    <ligand>
        <name>substrate</name>
    </ligand>
</feature>
<keyword evidence="17" id="KW-1185">Reference proteome</keyword>
<comment type="subunit">
    <text evidence="8">Homodimer.</text>
</comment>
<dbReference type="Pfam" id="PF00745">
    <property type="entry name" value="GlutR_dimer"/>
    <property type="match status" value="1"/>
</dbReference>
<comment type="catalytic activity">
    <reaction evidence="7 8">
        <text>(S)-4-amino-5-oxopentanoate + tRNA(Glu) + NADP(+) = L-glutamyl-tRNA(Glu) + NADPH + H(+)</text>
        <dbReference type="Rhea" id="RHEA:12344"/>
        <dbReference type="Rhea" id="RHEA-COMP:9663"/>
        <dbReference type="Rhea" id="RHEA-COMP:9680"/>
        <dbReference type="ChEBI" id="CHEBI:15378"/>
        <dbReference type="ChEBI" id="CHEBI:57501"/>
        <dbReference type="ChEBI" id="CHEBI:57783"/>
        <dbReference type="ChEBI" id="CHEBI:58349"/>
        <dbReference type="ChEBI" id="CHEBI:78442"/>
        <dbReference type="ChEBI" id="CHEBI:78520"/>
        <dbReference type="EC" id="1.2.1.70"/>
    </reaction>
</comment>
<dbReference type="PANTHER" id="PTHR43013">
    <property type="entry name" value="GLUTAMYL-TRNA REDUCTASE"/>
    <property type="match status" value="1"/>
</dbReference>
<dbReference type="InterPro" id="IPR018214">
    <property type="entry name" value="GluRdtase_CS"/>
</dbReference>
<evidence type="ECO:0000256" key="3">
    <source>
        <dbReference type="ARBA" id="ARBA00012970"/>
    </source>
</evidence>
<dbReference type="HAMAP" id="MF_00087">
    <property type="entry name" value="Glu_tRNA_reductase"/>
    <property type="match status" value="1"/>
</dbReference>